<reference evidence="1 2" key="1">
    <citation type="journal article" date="2022" name="Gigascience">
        <title>A chromosome-level genome assembly and annotation of the desert horned lizard, Phrynosoma platyrhinos, provides insight into chromosomal rearrangements among reptiles.</title>
        <authorList>
            <person name="Koochekian N."/>
            <person name="Ascanio A."/>
            <person name="Farleigh K."/>
            <person name="Card D.C."/>
            <person name="Schield D.R."/>
            <person name="Castoe T.A."/>
            <person name="Jezkova T."/>
        </authorList>
    </citation>
    <scope>NUCLEOTIDE SEQUENCE [LARGE SCALE GENOMIC DNA]</scope>
    <source>
        <strain evidence="1">NK-2021</strain>
    </source>
</reference>
<sequence>MFAQTGDPYPKIYQFSSKEINPELVAAASAVASSLPFDRKRTVSELVQLLKKHKEVTDARKSGEAPDIRCVIVVLIVIIAL</sequence>
<evidence type="ECO:0000313" key="2">
    <source>
        <dbReference type="Proteomes" id="UP000826234"/>
    </source>
</evidence>
<evidence type="ECO:0000313" key="1">
    <source>
        <dbReference type="EMBL" id="KAH0621927.1"/>
    </source>
</evidence>
<organism evidence="1 2">
    <name type="scientific">Phrynosoma platyrhinos</name>
    <name type="common">Desert horned lizard</name>
    <dbReference type="NCBI Taxonomy" id="52577"/>
    <lineage>
        <taxon>Eukaryota</taxon>
        <taxon>Metazoa</taxon>
        <taxon>Chordata</taxon>
        <taxon>Craniata</taxon>
        <taxon>Vertebrata</taxon>
        <taxon>Euteleostomi</taxon>
        <taxon>Lepidosauria</taxon>
        <taxon>Squamata</taxon>
        <taxon>Bifurcata</taxon>
        <taxon>Unidentata</taxon>
        <taxon>Episquamata</taxon>
        <taxon>Toxicofera</taxon>
        <taxon>Iguania</taxon>
        <taxon>Phrynosomatidae</taxon>
        <taxon>Phrynosomatinae</taxon>
        <taxon>Phrynosoma</taxon>
    </lineage>
</organism>
<gene>
    <name evidence="1" type="ORF">JD844_023675</name>
</gene>
<name>A0ABQ7SWV5_PHRPL</name>
<dbReference type="Proteomes" id="UP000826234">
    <property type="component" value="Unassembled WGS sequence"/>
</dbReference>
<comment type="caution">
    <text evidence="1">The sequence shown here is derived from an EMBL/GenBank/DDBJ whole genome shotgun (WGS) entry which is preliminary data.</text>
</comment>
<accession>A0ABQ7SWV5</accession>
<dbReference type="Pfam" id="PF15433">
    <property type="entry name" value="MRP-S31"/>
    <property type="match status" value="1"/>
</dbReference>
<protein>
    <submittedName>
        <fullName evidence="1">Uncharacterized protein</fullName>
    </submittedName>
</protein>
<dbReference type="EMBL" id="JAIPUX010003289">
    <property type="protein sequence ID" value="KAH0621927.1"/>
    <property type="molecule type" value="Genomic_DNA"/>
</dbReference>
<dbReference type="InterPro" id="IPR026299">
    <property type="entry name" value="MRP-S31"/>
</dbReference>
<proteinExistence type="predicted"/>
<keyword evidence="2" id="KW-1185">Reference proteome</keyword>